<evidence type="ECO:0000313" key="3">
    <source>
        <dbReference type="Proteomes" id="UP000249497"/>
    </source>
</evidence>
<keyword evidence="3" id="KW-1185">Reference proteome</keyword>
<keyword evidence="1" id="KW-1133">Transmembrane helix</keyword>
<sequence>MELSQTPTTSSNRYSLRQNDTAHTIETRYMEMLLELDSIPWFYSILADGANWMLLAGYLVLPGTFTSLQDSRILEDSLKATATGQKILSTIQNPPLLAIAVFFLVSGAFVMTWLAWERRNNYIWLLNRLFIPTLLNAASGLIATLINVFTAQGGSWSIMALMATIVTALTVSVSLGLFIIYRFGKLLKVKQEHDREMIAEFHRVHT</sequence>
<evidence type="ECO:0000313" key="2">
    <source>
        <dbReference type="EMBL" id="RAH80895.1"/>
    </source>
</evidence>
<reference evidence="2 3" key="1">
    <citation type="submission" date="2018-02" db="EMBL/GenBank/DDBJ databases">
        <title>The genomes of Aspergillus section Nigri reveals drivers in fungal speciation.</title>
        <authorList>
            <consortium name="DOE Joint Genome Institute"/>
            <person name="Vesth T.C."/>
            <person name="Nybo J."/>
            <person name="Theobald S."/>
            <person name="Brandl J."/>
            <person name="Frisvad J.C."/>
            <person name="Nielsen K.F."/>
            <person name="Lyhne E.K."/>
            <person name="Kogle M.E."/>
            <person name="Kuo A."/>
            <person name="Riley R."/>
            <person name="Clum A."/>
            <person name="Nolan M."/>
            <person name="Lipzen A."/>
            <person name="Salamov A."/>
            <person name="Henrissat B."/>
            <person name="Wiebenga A."/>
            <person name="De vries R.P."/>
            <person name="Grigoriev I.V."/>
            <person name="Mortensen U.H."/>
            <person name="Andersen M.R."/>
            <person name="Baker S.E."/>
        </authorList>
    </citation>
    <scope>NUCLEOTIDE SEQUENCE [LARGE SCALE GENOMIC DNA]</scope>
    <source>
        <strain evidence="2 3">CBS 114.51</strain>
    </source>
</reference>
<evidence type="ECO:0000256" key="1">
    <source>
        <dbReference type="SAM" id="Phobius"/>
    </source>
</evidence>
<dbReference type="GeneID" id="37179504"/>
<keyword evidence="1" id="KW-0812">Transmembrane</keyword>
<dbReference type="AlphaFoldDB" id="A0A8T8WYK6"/>
<dbReference type="OrthoDB" id="3254104at2759"/>
<dbReference type="Proteomes" id="UP000249497">
    <property type="component" value="Unassembled WGS sequence"/>
</dbReference>
<dbReference type="RefSeq" id="XP_025526789.1">
    <property type="nucleotide sequence ID" value="XM_025675811.1"/>
</dbReference>
<dbReference type="EMBL" id="KZ824800">
    <property type="protein sequence ID" value="RAH80895.1"/>
    <property type="molecule type" value="Genomic_DNA"/>
</dbReference>
<protein>
    <submittedName>
        <fullName evidence="2">Uncharacterized protein</fullName>
    </submittedName>
</protein>
<feature type="transmembrane region" description="Helical" evidence="1">
    <location>
        <begin position="41"/>
        <end position="61"/>
    </location>
</feature>
<keyword evidence="1" id="KW-0472">Membrane</keyword>
<gene>
    <name evidence="2" type="ORF">BO86DRAFT_432700</name>
</gene>
<feature type="transmembrane region" description="Helical" evidence="1">
    <location>
        <begin position="128"/>
        <end position="150"/>
    </location>
</feature>
<organism evidence="2 3">
    <name type="scientific">Aspergillus japonicus CBS 114.51</name>
    <dbReference type="NCBI Taxonomy" id="1448312"/>
    <lineage>
        <taxon>Eukaryota</taxon>
        <taxon>Fungi</taxon>
        <taxon>Dikarya</taxon>
        <taxon>Ascomycota</taxon>
        <taxon>Pezizomycotina</taxon>
        <taxon>Eurotiomycetes</taxon>
        <taxon>Eurotiomycetidae</taxon>
        <taxon>Eurotiales</taxon>
        <taxon>Aspergillaceae</taxon>
        <taxon>Aspergillus</taxon>
        <taxon>Aspergillus subgen. Circumdati</taxon>
    </lineage>
</organism>
<feature type="transmembrane region" description="Helical" evidence="1">
    <location>
        <begin position="96"/>
        <end position="116"/>
    </location>
</feature>
<accession>A0A8T8WYK6</accession>
<name>A0A8T8WYK6_ASPJA</name>
<proteinExistence type="predicted"/>
<feature type="transmembrane region" description="Helical" evidence="1">
    <location>
        <begin position="156"/>
        <end position="181"/>
    </location>
</feature>